<dbReference type="Proteomes" id="UP000241421">
    <property type="component" value="Unassembled WGS sequence"/>
</dbReference>
<evidence type="ECO:0000313" key="2">
    <source>
        <dbReference type="EMBL" id="PWF41740.1"/>
    </source>
</evidence>
<dbReference type="EMBL" id="PXWF02000309">
    <property type="protein sequence ID" value="PWF41740.1"/>
    <property type="molecule type" value="Genomic_DNA"/>
</dbReference>
<comment type="caution">
    <text evidence="2">The sequence shown here is derived from an EMBL/GenBank/DDBJ whole genome shotgun (WGS) entry which is preliminary data.</text>
</comment>
<proteinExistence type="predicted"/>
<feature type="domain" description="Phosphoribosyltransferase" evidence="1">
    <location>
        <begin position="13"/>
        <end position="180"/>
    </location>
</feature>
<dbReference type="RefSeq" id="WP_106759878.1">
    <property type="nucleotide sequence ID" value="NZ_PXWF02000309.1"/>
</dbReference>
<evidence type="ECO:0000259" key="1">
    <source>
        <dbReference type="Pfam" id="PF00156"/>
    </source>
</evidence>
<keyword evidence="2" id="KW-0808">Transferase</keyword>
<accession>A0A2U2HE68</accession>
<keyword evidence="3" id="KW-1185">Reference proteome</keyword>
<dbReference type="CDD" id="cd06223">
    <property type="entry name" value="PRTases_typeI"/>
    <property type="match status" value="1"/>
</dbReference>
<dbReference type="Gene3D" id="3.40.50.2020">
    <property type="match status" value="1"/>
</dbReference>
<dbReference type="SUPFAM" id="SSF53271">
    <property type="entry name" value="PRTase-like"/>
    <property type="match status" value="1"/>
</dbReference>
<protein>
    <submittedName>
        <fullName evidence="2">Phosphoribosyltransferase</fullName>
    </submittedName>
</protein>
<dbReference type="OrthoDB" id="9810066at2"/>
<sequence length="235" mass="25004">MPQALRFKNRMQAGKLLAERLGAYAGRGEAIVLALPRGGVPVGFAVARALGLDFDIVLVRKLGMPGHEEYAMGAVGSGGVRVLQPGLAGMGVPAAAIEAATERALREIARRERLYRGARPPPQLYERAVILVDDGLATGATMVAAVHVARQQGPARIVVAVPVGAPDSCEALAAEVDELVCLSMPAQFHAVGKWYTQFDQTSDEEVQDLLALAWREHVPAPPAPRPSNFTSKERS</sequence>
<dbReference type="Pfam" id="PF00156">
    <property type="entry name" value="Pribosyltran"/>
    <property type="match status" value="1"/>
</dbReference>
<dbReference type="Gene3D" id="3.30.1310.20">
    <property type="entry name" value="PRTase-like"/>
    <property type="match status" value="1"/>
</dbReference>
<gene>
    <name evidence="2" type="ORF">C7C56_023995</name>
</gene>
<dbReference type="InterPro" id="IPR029057">
    <property type="entry name" value="PRTase-like"/>
</dbReference>
<reference evidence="2 3" key="1">
    <citation type="submission" date="2018-04" db="EMBL/GenBank/DDBJ databases">
        <title>Massilia violaceinigra sp. nov., a novel purple-pigmented bacterium isolated from Tianshan glacier, Xinjiang, China.</title>
        <authorList>
            <person name="Wang H."/>
        </authorList>
    </citation>
    <scope>NUCLEOTIDE SEQUENCE [LARGE SCALE GENOMIC DNA]</scope>
    <source>
        <strain evidence="2 3">B448-2</strain>
    </source>
</reference>
<keyword evidence="2" id="KW-0328">Glycosyltransferase</keyword>
<organism evidence="2 3">
    <name type="scientific">Massilia glaciei</name>
    <dbReference type="NCBI Taxonomy" id="1524097"/>
    <lineage>
        <taxon>Bacteria</taxon>
        <taxon>Pseudomonadati</taxon>
        <taxon>Pseudomonadota</taxon>
        <taxon>Betaproteobacteria</taxon>
        <taxon>Burkholderiales</taxon>
        <taxon>Oxalobacteraceae</taxon>
        <taxon>Telluria group</taxon>
        <taxon>Massilia</taxon>
    </lineage>
</organism>
<dbReference type="InterPro" id="IPR000836">
    <property type="entry name" value="PRTase_dom"/>
</dbReference>
<evidence type="ECO:0000313" key="3">
    <source>
        <dbReference type="Proteomes" id="UP000241421"/>
    </source>
</evidence>
<dbReference type="GO" id="GO:0016757">
    <property type="term" value="F:glycosyltransferase activity"/>
    <property type="evidence" value="ECO:0007669"/>
    <property type="project" value="UniProtKB-KW"/>
</dbReference>
<dbReference type="AlphaFoldDB" id="A0A2U2HE68"/>
<name>A0A2U2HE68_9BURK</name>